<dbReference type="EMBL" id="QLII01000001">
    <property type="protein sequence ID" value="RAI77444.1"/>
    <property type="molecule type" value="Genomic_DNA"/>
</dbReference>
<evidence type="ECO:0000313" key="1">
    <source>
        <dbReference type="EMBL" id="RAI77444.1"/>
    </source>
</evidence>
<sequence length="386" mass="44680">MRTTILSTIVMFWAVYAVHSQPNIQTSNPSRRIQVQINKNVELLGFVYFLGYEGRELESNDELLTGRSIRKKDWYGYGLNLYRQYKTYEGSQHLAVAISFAQDIWLDYFIGLLLQLDDFPNAALPDELDEKYYIRFSPTRDAKEAKKNAAIFIDALNQLYNEVNFDEYLKRNQKKYANALAQVQKEMPSQRFIPMMENFYGQQFDTYTLVPSLTIPTGMGFGIRYTVANKKKAVHVCGPFGLQSFTDESKLDMGFADRKHLLELSTHEFGHSFVNPAVDQAPQELIKETEKLFEPIKSVMANQGYTQWKACLCEHFVRAGEIVIAQNLGNVADAQRLKDQYINERRFIYLPLILDELATYNKKRTNSYQQTVEIALRKLEKTLPSK</sequence>
<accession>A0A327NUC4</accession>
<dbReference type="AlphaFoldDB" id="A0A327NUC4"/>
<protein>
    <recommendedName>
        <fullName evidence="3">DUF4932 domain-containing protein</fullName>
    </recommendedName>
</protein>
<evidence type="ECO:0000313" key="2">
    <source>
        <dbReference type="Proteomes" id="UP000249016"/>
    </source>
</evidence>
<dbReference type="RefSeq" id="WP_111348107.1">
    <property type="nucleotide sequence ID" value="NZ_QLII01000001.1"/>
</dbReference>
<keyword evidence="2" id="KW-1185">Reference proteome</keyword>
<proteinExistence type="predicted"/>
<evidence type="ECO:0008006" key="3">
    <source>
        <dbReference type="Google" id="ProtNLM"/>
    </source>
</evidence>
<dbReference type="Proteomes" id="UP000249016">
    <property type="component" value="Unassembled WGS sequence"/>
</dbReference>
<dbReference type="Pfam" id="PF16286">
    <property type="entry name" value="DUF4932"/>
    <property type="match status" value="1"/>
</dbReference>
<comment type="caution">
    <text evidence="1">The sequence shown here is derived from an EMBL/GenBank/DDBJ whole genome shotgun (WGS) entry which is preliminary data.</text>
</comment>
<dbReference type="OrthoDB" id="6402335at2"/>
<organism evidence="1 2">
    <name type="scientific">Spirosoma telluris</name>
    <dbReference type="NCBI Taxonomy" id="2183553"/>
    <lineage>
        <taxon>Bacteria</taxon>
        <taxon>Pseudomonadati</taxon>
        <taxon>Bacteroidota</taxon>
        <taxon>Cytophagia</taxon>
        <taxon>Cytophagales</taxon>
        <taxon>Cytophagaceae</taxon>
        <taxon>Spirosoma</taxon>
    </lineage>
</organism>
<gene>
    <name evidence="1" type="ORF">HMF3257_30620</name>
</gene>
<dbReference type="InterPro" id="IPR032560">
    <property type="entry name" value="DUF4932"/>
</dbReference>
<name>A0A327NUC4_9BACT</name>
<reference evidence="1 2" key="1">
    <citation type="submission" date="2018-06" db="EMBL/GenBank/DDBJ databases">
        <title>Spirosoma sp. HMF3257 Genome sequencing and assembly.</title>
        <authorList>
            <person name="Kang H."/>
            <person name="Cha I."/>
            <person name="Kim H."/>
            <person name="Kang J."/>
            <person name="Joh K."/>
        </authorList>
    </citation>
    <scope>NUCLEOTIDE SEQUENCE [LARGE SCALE GENOMIC DNA]</scope>
    <source>
        <strain evidence="1 2">HMF3257</strain>
    </source>
</reference>